<comment type="catalytic activity">
    <reaction evidence="9 10">
        <text>a long-chain fatty acyl-CoA + 2 NADPH + 2 H(+) = a long-chain primary fatty alcohol + 2 NADP(+) + CoA</text>
        <dbReference type="Rhea" id="RHEA:52716"/>
        <dbReference type="ChEBI" id="CHEBI:15378"/>
        <dbReference type="ChEBI" id="CHEBI:57287"/>
        <dbReference type="ChEBI" id="CHEBI:57783"/>
        <dbReference type="ChEBI" id="CHEBI:58349"/>
        <dbReference type="ChEBI" id="CHEBI:77396"/>
        <dbReference type="ChEBI" id="CHEBI:83139"/>
        <dbReference type="EC" id="1.2.1.84"/>
    </reaction>
</comment>
<accession>A0A2H8TSG6</accession>
<feature type="transmembrane region" description="Helical" evidence="10">
    <location>
        <begin position="345"/>
        <end position="369"/>
    </location>
</feature>
<organism evidence="13">
    <name type="scientific">Melanaphis sacchari</name>
    <dbReference type="NCBI Taxonomy" id="742174"/>
    <lineage>
        <taxon>Eukaryota</taxon>
        <taxon>Metazoa</taxon>
        <taxon>Ecdysozoa</taxon>
        <taxon>Arthropoda</taxon>
        <taxon>Hexapoda</taxon>
        <taxon>Insecta</taxon>
        <taxon>Pterygota</taxon>
        <taxon>Neoptera</taxon>
        <taxon>Paraneoptera</taxon>
        <taxon>Hemiptera</taxon>
        <taxon>Sternorrhyncha</taxon>
        <taxon>Aphidomorpha</taxon>
        <taxon>Aphidoidea</taxon>
        <taxon>Aphididae</taxon>
        <taxon>Aphidini</taxon>
        <taxon>Melanaphis</taxon>
    </lineage>
</organism>
<comment type="subcellular location">
    <subcellularLocation>
        <location evidence="1">Membrane</location>
        <topology evidence="1">Multi-pass membrane protein</topology>
    </subcellularLocation>
</comment>
<evidence type="ECO:0000256" key="5">
    <source>
        <dbReference type="ARBA" id="ARBA00022857"/>
    </source>
</evidence>
<evidence type="ECO:0000256" key="6">
    <source>
        <dbReference type="ARBA" id="ARBA00022989"/>
    </source>
</evidence>
<proteinExistence type="inferred from homology"/>
<keyword evidence="4 10" id="KW-0812">Transmembrane</keyword>
<evidence type="ECO:0000259" key="12">
    <source>
        <dbReference type="Pfam" id="PF07993"/>
    </source>
</evidence>
<evidence type="ECO:0000256" key="8">
    <source>
        <dbReference type="ARBA" id="ARBA00023136"/>
    </source>
</evidence>
<dbReference type="PANTHER" id="PTHR11011">
    <property type="entry name" value="MALE STERILITY PROTEIN 2-RELATED"/>
    <property type="match status" value="1"/>
</dbReference>
<dbReference type="GO" id="GO:0035336">
    <property type="term" value="P:long-chain fatty-acyl-CoA metabolic process"/>
    <property type="evidence" value="ECO:0007669"/>
    <property type="project" value="TreeGrafter"/>
</dbReference>
<feature type="transmembrane region" description="Helical" evidence="10">
    <location>
        <begin position="462"/>
        <end position="485"/>
    </location>
</feature>
<dbReference type="CDD" id="cd09071">
    <property type="entry name" value="FAR_C"/>
    <property type="match status" value="1"/>
</dbReference>
<keyword evidence="8 10" id="KW-0472">Membrane</keyword>
<evidence type="ECO:0000256" key="1">
    <source>
        <dbReference type="ARBA" id="ARBA00004141"/>
    </source>
</evidence>
<keyword evidence="6 10" id="KW-1133">Transmembrane helix</keyword>
<dbReference type="PANTHER" id="PTHR11011:SF60">
    <property type="entry name" value="FATTY ACYL-COA REDUCTASE-RELATED"/>
    <property type="match status" value="1"/>
</dbReference>
<dbReference type="CDD" id="cd05236">
    <property type="entry name" value="FAR-N_SDR_e"/>
    <property type="match status" value="1"/>
</dbReference>
<dbReference type="EMBL" id="GFXV01005360">
    <property type="protein sequence ID" value="MBW17165.1"/>
    <property type="molecule type" value="Transcribed_RNA"/>
</dbReference>
<evidence type="ECO:0000256" key="4">
    <source>
        <dbReference type="ARBA" id="ARBA00022692"/>
    </source>
</evidence>
<evidence type="ECO:0000259" key="11">
    <source>
        <dbReference type="Pfam" id="PF03015"/>
    </source>
</evidence>
<evidence type="ECO:0000256" key="2">
    <source>
        <dbReference type="ARBA" id="ARBA00005928"/>
    </source>
</evidence>
<dbReference type="GO" id="GO:0102965">
    <property type="term" value="F:alcohol-forming long-chain fatty acyl-CoA reductase activity"/>
    <property type="evidence" value="ECO:0007669"/>
    <property type="project" value="UniProtKB-EC"/>
</dbReference>
<evidence type="ECO:0000256" key="7">
    <source>
        <dbReference type="ARBA" id="ARBA00023098"/>
    </source>
</evidence>
<dbReference type="EC" id="1.2.1.84" evidence="10"/>
<dbReference type="InterPro" id="IPR036291">
    <property type="entry name" value="NAD(P)-bd_dom_sf"/>
</dbReference>
<dbReference type="Pfam" id="PF07993">
    <property type="entry name" value="NAD_binding_4"/>
    <property type="match status" value="1"/>
</dbReference>
<keyword evidence="5 10" id="KW-0521">NADP</keyword>
<dbReference type="GO" id="GO:0016020">
    <property type="term" value="C:membrane"/>
    <property type="evidence" value="ECO:0007669"/>
    <property type="project" value="UniProtKB-SubCell"/>
</dbReference>
<dbReference type="RefSeq" id="XP_025207314.1">
    <property type="nucleotide sequence ID" value="XM_025351529.1"/>
</dbReference>
<feature type="domain" description="Thioester reductase (TE)" evidence="12">
    <location>
        <begin position="14"/>
        <end position="276"/>
    </location>
</feature>
<evidence type="ECO:0000313" key="13">
    <source>
        <dbReference type="EMBL" id="MBW17165.1"/>
    </source>
</evidence>
<dbReference type="GeneID" id="112603102"/>
<dbReference type="InterPro" id="IPR013120">
    <property type="entry name" value="FAR_NAD-bd"/>
</dbReference>
<feature type="domain" description="Fatty acyl-CoA reductase C-terminal" evidence="11">
    <location>
        <begin position="354"/>
        <end position="447"/>
    </location>
</feature>
<keyword evidence="10" id="KW-0560">Oxidoreductase</keyword>
<keyword evidence="3 10" id="KW-0444">Lipid biosynthesis</keyword>
<keyword evidence="7 10" id="KW-0443">Lipid metabolism</keyword>
<dbReference type="Pfam" id="PF03015">
    <property type="entry name" value="Sterile"/>
    <property type="match status" value="1"/>
</dbReference>
<dbReference type="AlphaFoldDB" id="A0A2H8TSG6"/>
<comment type="similarity">
    <text evidence="2 10">Belongs to the fatty acyl-CoA reductase family.</text>
</comment>
<sequence>MNIADAYKDGVVFITGGTGFLGKILTEKLLRSCDVKTIAVLIREKKGITASSRAADIYKQTIFDRLRKEKPDFVTKIKIIDGNLGEPSLGFSTDDRDWMIKNVNFVFHCAATVRFNETIQMATKINIQGTENLLELATKMINLKGFVHVSTAYSHCPRSEIEEKFYPVSTSTEELKDLIKKDENTQLFSVDWPNTYTFTKALTENVILKNKNQLPISIFRPSIIGCTQSEPEPGWLDNINGLSGIVTPLIVGVLRTIQLSRDKITDIVPVDYTVNALISVMWSTANRHQYNFEKNKEPKIYNYVSSIESPIHWDEVIQYTFETYHQAPPLESMWYIFCIFSTNRWLINILRFFLHWIPGAIIDLISFIVRGKNLKMLKMYKKIENTNDLLRVFTTSEWKFDNSNTRELWSLLSQEDRETFWFSFEKFDWKSYIPRTVYGIRKHILHEDLSNLTSALSKYRKLFLLHNLCISLVIYTVFKICWFFVEYFNYI</sequence>
<dbReference type="GO" id="GO:0005777">
    <property type="term" value="C:peroxisome"/>
    <property type="evidence" value="ECO:0007669"/>
    <property type="project" value="TreeGrafter"/>
</dbReference>
<evidence type="ECO:0000256" key="3">
    <source>
        <dbReference type="ARBA" id="ARBA00022516"/>
    </source>
</evidence>
<dbReference type="OrthoDB" id="429813at2759"/>
<dbReference type="FunFam" id="3.40.50.720:FF:000143">
    <property type="entry name" value="Fatty acyl-CoA reductase"/>
    <property type="match status" value="1"/>
</dbReference>
<reference evidence="13" key="1">
    <citation type="submission" date="2017-10" db="EMBL/GenBank/DDBJ databases">
        <title>Transcriptome Assembly of Sugarcane Aphid Adults.</title>
        <authorList>
            <person name="Scully E.D."/>
            <person name="Palmer N.A."/>
            <person name="Geib S.M."/>
            <person name="Sarath G."/>
            <person name="Sattler S.E."/>
        </authorList>
    </citation>
    <scope>NUCLEOTIDE SEQUENCE</scope>
    <source>
        <tissue evidence="13">Whole body</tissue>
    </source>
</reference>
<protein>
    <recommendedName>
        <fullName evidence="10">Fatty acyl-CoA reductase</fullName>
        <ecNumber evidence="10">1.2.1.84</ecNumber>
    </recommendedName>
</protein>
<evidence type="ECO:0000256" key="10">
    <source>
        <dbReference type="RuleBase" id="RU363097"/>
    </source>
</evidence>
<dbReference type="SUPFAM" id="SSF51735">
    <property type="entry name" value="NAD(P)-binding Rossmann-fold domains"/>
    <property type="match status" value="1"/>
</dbReference>
<name>A0A2H8TSG6_9HEMI</name>
<evidence type="ECO:0000256" key="9">
    <source>
        <dbReference type="ARBA" id="ARBA00052530"/>
    </source>
</evidence>
<dbReference type="InterPro" id="IPR026055">
    <property type="entry name" value="FAR"/>
</dbReference>
<dbReference type="GO" id="GO:0080019">
    <property type="term" value="F:alcohol-forming very long-chain fatty acyl-CoA reductase activity"/>
    <property type="evidence" value="ECO:0007669"/>
    <property type="project" value="InterPro"/>
</dbReference>
<dbReference type="Gene3D" id="3.40.50.720">
    <property type="entry name" value="NAD(P)-binding Rossmann-like Domain"/>
    <property type="match status" value="1"/>
</dbReference>
<dbReference type="InterPro" id="IPR033640">
    <property type="entry name" value="FAR_C"/>
</dbReference>
<comment type="function">
    <text evidence="10">Catalyzes the reduction of fatty acyl-CoA to fatty alcohols.</text>
</comment>